<dbReference type="Pfam" id="PF05175">
    <property type="entry name" value="MTS"/>
    <property type="match status" value="1"/>
</dbReference>
<dbReference type="AlphaFoldDB" id="M5TSQ7"/>
<dbReference type="GO" id="GO:0003676">
    <property type="term" value="F:nucleic acid binding"/>
    <property type="evidence" value="ECO:0007669"/>
    <property type="project" value="InterPro"/>
</dbReference>
<evidence type="ECO:0000256" key="4">
    <source>
        <dbReference type="ARBA" id="ARBA00022691"/>
    </source>
</evidence>
<dbReference type="EMBL" id="ANOH01000448">
    <property type="protein sequence ID" value="EMI52099.1"/>
    <property type="molecule type" value="Genomic_DNA"/>
</dbReference>
<dbReference type="PANTHER" id="PTHR45875">
    <property type="entry name" value="METHYLTRANSFERASE N6AMT1"/>
    <property type="match status" value="1"/>
</dbReference>
<gene>
    <name evidence="6" type="ORF">RSSM_06443</name>
</gene>
<proteinExistence type="inferred from homology"/>
<dbReference type="GO" id="GO:0008276">
    <property type="term" value="F:protein methyltransferase activity"/>
    <property type="evidence" value="ECO:0007669"/>
    <property type="project" value="TreeGrafter"/>
</dbReference>
<reference evidence="6 7" key="1">
    <citation type="journal article" date="2013" name="Mar. Genomics">
        <title>Expression of sulfatases in Rhodopirellula baltica and the diversity of sulfatases in the genus Rhodopirellula.</title>
        <authorList>
            <person name="Wegner C.E."/>
            <person name="Richter-Heitmann T."/>
            <person name="Klindworth A."/>
            <person name="Klockow C."/>
            <person name="Richter M."/>
            <person name="Achstetter T."/>
            <person name="Glockner F.O."/>
            <person name="Harder J."/>
        </authorList>
    </citation>
    <scope>NUCLEOTIDE SEQUENCE [LARGE SCALE GENOMIC DNA]</scope>
    <source>
        <strain evidence="6 7">SM41</strain>
    </source>
</reference>
<dbReference type="Proteomes" id="UP000011885">
    <property type="component" value="Unassembled WGS sequence"/>
</dbReference>
<dbReference type="InterPro" id="IPR052190">
    <property type="entry name" value="Euk-Arch_PrmC-MTase"/>
</dbReference>
<dbReference type="OrthoDB" id="9777257at2"/>
<comment type="similarity">
    <text evidence="1">Belongs to the eukaryotic/archaeal PrmC-related family.</text>
</comment>
<dbReference type="GO" id="GO:0008170">
    <property type="term" value="F:N-methyltransferase activity"/>
    <property type="evidence" value="ECO:0007669"/>
    <property type="project" value="UniProtKB-ARBA"/>
</dbReference>
<dbReference type="InterPro" id="IPR007848">
    <property type="entry name" value="Small_mtfrase_dom"/>
</dbReference>
<dbReference type="GO" id="GO:0008757">
    <property type="term" value="F:S-adenosylmethionine-dependent methyltransferase activity"/>
    <property type="evidence" value="ECO:0007669"/>
    <property type="project" value="TreeGrafter"/>
</dbReference>
<dbReference type="RefSeq" id="WP_008688419.1">
    <property type="nucleotide sequence ID" value="NZ_ANOH01000448.1"/>
</dbReference>
<name>M5TSQ7_9BACT</name>
<comment type="caution">
    <text evidence="6">The sequence shown here is derived from an EMBL/GenBank/DDBJ whole genome shotgun (WGS) entry which is preliminary data.</text>
</comment>
<organism evidence="6 7">
    <name type="scientific">Rhodopirellula sallentina SM41</name>
    <dbReference type="NCBI Taxonomy" id="1263870"/>
    <lineage>
        <taxon>Bacteria</taxon>
        <taxon>Pseudomonadati</taxon>
        <taxon>Planctomycetota</taxon>
        <taxon>Planctomycetia</taxon>
        <taxon>Pirellulales</taxon>
        <taxon>Pirellulaceae</taxon>
        <taxon>Rhodopirellula</taxon>
    </lineage>
</organism>
<dbReference type="PROSITE" id="PS00092">
    <property type="entry name" value="N6_MTASE"/>
    <property type="match status" value="1"/>
</dbReference>
<dbReference type="PANTHER" id="PTHR45875:SF1">
    <property type="entry name" value="METHYLTRANSFERASE N6AMT1"/>
    <property type="match status" value="1"/>
</dbReference>
<keyword evidence="4" id="KW-0949">S-adenosyl-L-methionine</keyword>
<dbReference type="GO" id="GO:0032259">
    <property type="term" value="P:methylation"/>
    <property type="evidence" value="ECO:0007669"/>
    <property type="project" value="UniProtKB-KW"/>
</dbReference>
<dbReference type="Gene3D" id="3.40.50.150">
    <property type="entry name" value="Vaccinia Virus protein VP39"/>
    <property type="match status" value="1"/>
</dbReference>
<keyword evidence="2 6" id="KW-0489">Methyltransferase</keyword>
<keyword evidence="7" id="KW-1185">Reference proteome</keyword>
<keyword evidence="3 6" id="KW-0808">Transferase</keyword>
<dbReference type="InterPro" id="IPR029063">
    <property type="entry name" value="SAM-dependent_MTases_sf"/>
</dbReference>
<sequence>MRISHLVYPIVQPILRSLRRSPLLIRKIFDVRVPPDVAVQYDPTTVLLARTMQDLVAQTLSSRGNEPPLRLLEMGIGQGALVSLSIAAQTQPEAVRIDGVDCSPSRVNSSREVASFNGRDAHFWQSDLFTDVSPESQYDFIFFNPPYVPTQTGRDLQLTQRLEVDGDQMWDGGEDGASVLREFLDQSREYLSPGGCVVFGVQEIFLPDALVRKTMEPFEYQRIERQRPRWLPSTAYIGYRPTP</sequence>
<evidence type="ECO:0000313" key="7">
    <source>
        <dbReference type="Proteomes" id="UP000011885"/>
    </source>
</evidence>
<feature type="domain" description="Methyltransferase small" evidence="5">
    <location>
        <begin position="58"/>
        <end position="162"/>
    </location>
</feature>
<protein>
    <submittedName>
        <fullName evidence="6">Protein-(Glutamine-N5) methyltransferase, release factor-specific</fullName>
    </submittedName>
</protein>
<dbReference type="PATRIC" id="fig|1263870.3.peg.6826"/>
<evidence type="ECO:0000259" key="5">
    <source>
        <dbReference type="Pfam" id="PF05175"/>
    </source>
</evidence>
<dbReference type="InterPro" id="IPR002052">
    <property type="entry name" value="DNA_methylase_N6_adenine_CS"/>
</dbReference>
<evidence type="ECO:0000256" key="2">
    <source>
        <dbReference type="ARBA" id="ARBA00022603"/>
    </source>
</evidence>
<evidence type="ECO:0000256" key="1">
    <source>
        <dbReference type="ARBA" id="ARBA00006149"/>
    </source>
</evidence>
<dbReference type="SUPFAM" id="SSF53335">
    <property type="entry name" value="S-adenosyl-L-methionine-dependent methyltransferases"/>
    <property type="match status" value="1"/>
</dbReference>
<dbReference type="GO" id="GO:0035657">
    <property type="term" value="C:eRF1 methyltransferase complex"/>
    <property type="evidence" value="ECO:0007669"/>
    <property type="project" value="TreeGrafter"/>
</dbReference>
<evidence type="ECO:0000256" key="3">
    <source>
        <dbReference type="ARBA" id="ARBA00022679"/>
    </source>
</evidence>
<accession>M5TSQ7</accession>
<evidence type="ECO:0000313" key="6">
    <source>
        <dbReference type="EMBL" id="EMI52099.1"/>
    </source>
</evidence>